<evidence type="ECO:0008006" key="3">
    <source>
        <dbReference type="Google" id="ProtNLM"/>
    </source>
</evidence>
<dbReference type="PANTHER" id="PTHR24419">
    <property type="entry name" value="INTERLEUKIN-1 RECEPTOR-ASSOCIATED KINASE"/>
    <property type="match status" value="1"/>
</dbReference>
<dbReference type="PANTHER" id="PTHR24419:SF18">
    <property type="entry name" value="SERINE_THREONINE-PROTEIN KINASE HASPIN"/>
    <property type="match status" value="1"/>
</dbReference>
<dbReference type="AlphaFoldDB" id="A0A6C0JHE0"/>
<dbReference type="GO" id="GO:0072354">
    <property type="term" value="F:histone H3T3 kinase activity"/>
    <property type="evidence" value="ECO:0007669"/>
    <property type="project" value="TreeGrafter"/>
</dbReference>
<sequence>MHSESKYNHISNTDNTNTNNNINNINYQKRKNSELFKTLEKPEILFLSKTQNYVPIYNRFFSLNDSNYNNINLNHKWWLYNIKNSVDSNSDTKKIFQCRIKNIENDEIKNKNIFIKLAPLLDPFKYLVGKYSNIKDDKLYTLPNLDVNNNNNCHNKLLDANNSAYVDGFFVYLTSILKNNYKFNHGLEYYGSFLSVKNNFVINVFDDLDYLNNSDFFNKNKNILFKIDDYEHIFRSEKQKLKTIKIDYTSSAKSTLSVNSINNEIFENLFHENKSGNMNEFDEELVQVLDINAISINDDNKNNNDNDNDYNNRNNGNNDNKNDNNINTSTLKTSSSCSSRISYTNSETSENNEIDSEYKSASDWEDLNSDFDDKNSDEVDGDDNDSHDDSDDDDDDDGESIEEEINATISKFPVQLICMENCENTLDDLIINNKLSNDEWYSALMQIIMTLITYQKAFSFTHNDLHTNNIMYNETSSKFITYCYNKKIYKVPTFGKIFKIIDFGRSIYKFQGKLFCSDSFQNGNDAAGQYNTEPYFDEKKPRLEANFSFDLSRLACSIFDYLVEDLEEIKDFDKIEDPVKKLIVDWCLDDKGINLLYKNNGDERYPDFKLYKMIARHVHNHTPEAQLERPEFNKFIIENLSEFYTSRDKNQHNIKIDIDKIPVLV</sequence>
<evidence type="ECO:0000256" key="1">
    <source>
        <dbReference type="SAM" id="MobiDB-lite"/>
    </source>
</evidence>
<proteinExistence type="predicted"/>
<protein>
    <recommendedName>
        <fullName evidence="3">Protein kinase domain-containing protein</fullName>
    </recommendedName>
</protein>
<feature type="region of interest" description="Disordered" evidence="1">
    <location>
        <begin position="296"/>
        <end position="400"/>
    </location>
</feature>
<feature type="compositionally biased region" description="Acidic residues" evidence="1">
    <location>
        <begin position="378"/>
        <end position="400"/>
    </location>
</feature>
<feature type="compositionally biased region" description="Low complexity" evidence="1">
    <location>
        <begin position="8"/>
        <end position="24"/>
    </location>
</feature>
<dbReference type="InterPro" id="IPR011009">
    <property type="entry name" value="Kinase-like_dom_sf"/>
</dbReference>
<dbReference type="GO" id="GO:0000278">
    <property type="term" value="P:mitotic cell cycle"/>
    <property type="evidence" value="ECO:0007669"/>
    <property type="project" value="TreeGrafter"/>
</dbReference>
<feature type="region of interest" description="Disordered" evidence="1">
    <location>
        <begin position="1"/>
        <end position="24"/>
    </location>
</feature>
<dbReference type="GO" id="GO:0005634">
    <property type="term" value="C:nucleus"/>
    <property type="evidence" value="ECO:0007669"/>
    <property type="project" value="TreeGrafter"/>
</dbReference>
<dbReference type="SUPFAM" id="SSF56112">
    <property type="entry name" value="Protein kinase-like (PK-like)"/>
    <property type="match status" value="1"/>
</dbReference>
<reference evidence="2" key="1">
    <citation type="journal article" date="2020" name="Nature">
        <title>Giant virus diversity and host interactions through global metagenomics.</title>
        <authorList>
            <person name="Schulz F."/>
            <person name="Roux S."/>
            <person name="Paez-Espino D."/>
            <person name="Jungbluth S."/>
            <person name="Walsh D.A."/>
            <person name="Denef V.J."/>
            <person name="McMahon K.D."/>
            <person name="Konstantinidis K.T."/>
            <person name="Eloe-Fadrosh E.A."/>
            <person name="Kyrpides N.C."/>
            <person name="Woyke T."/>
        </authorList>
    </citation>
    <scope>NUCLEOTIDE SEQUENCE</scope>
    <source>
        <strain evidence="2">GVMAG-M-3300027708-39</strain>
    </source>
</reference>
<dbReference type="GO" id="GO:0035556">
    <property type="term" value="P:intracellular signal transduction"/>
    <property type="evidence" value="ECO:0007669"/>
    <property type="project" value="TreeGrafter"/>
</dbReference>
<dbReference type="EMBL" id="MN740394">
    <property type="protein sequence ID" value="QHU04260.1"/>
    <property type="molecule type" value="Genomic_DNA"/>
</dbReference>
<name>A0A6C0JHE0_9ZZZZ</name>
<accession>A0A6C0JHE0</accession>
<evidence type="ECO:0000313" key="2">
    <source>
        <dbReference type="EMBL" id="QHU04260.1"/>
    </source>
</evidence>
<dbReference type="GO" id="GO:0005737">
    <property type="term" value="C:cytoplasm"/>
    <property type="evidence" value="ECO:0007669"/>
    <property type="project" value="TreeGrafter"/>
</dbReference>
<feature type="compositionally biased region" description="Low complexity" evidence="1">
    <location>
        <begin position="305"/>
        <end position="346"/>
    </location>
</feature>
<organism evidence="2">
    <name type="scientific">viral metagenome</name>
    <dbReference type="NCBI Taxonomy" id="1070528"/>
    <lineage>
        <taxon>unclassified sequences</taxon>
        <taxon>metagenomes</taxon>
        <taxon>organismal metagenomes</taxon>
    </lineage>
</organism>
<dbReference type="Gene3D" id="1.10.510.10">
    <property type="entry name" value="Transferase(Phosphotransferase) domain 1"/>
    <property type="match status" value="1"/>
</dbReference>